<dbReference type="Pfam" id="PF00931">
    <property type="entry name" value="NB-ARC"/>
    <property type="match status" value="3"/>
</dbReference>
<evidence type="ECO:0000259" key="9">
    <source>
        <dbReference type="Pfam" id="PF18052"/>
    </source>
</evidence>
<protein>
    <submittedName>
        <fullName evidence="11 12">Uncharacterized protein</fullName>
    </submittedName>
</protein>
<dbReference type="CDD" id="cd14798">
    <property type="entry name" value="RX-CC_like"/>
    <property type="match status" value="1"/>
</dbReference>
<evidence type="ECO:0000256" key="3">
    <source>
        <dbReference type="ARBA" id="ARBA00022737"/>
    </source>
</evidence>
<dbReference type="GO" id="GO:0098542">
    <property type="term" value="P:defense response to other organism"/>
    <property type="evidence" value="ECO:0000318"/>
    <property type="project" value="GO_Central"/>
</dbReference>
<evidence type="ECO:0000256" key="1">
    <source>
        <dbReference type="ARBA" id="ARBA00008894"/>
    </source>
</evidence>
<dbReference type="InterPro" id="IPR032675">
    <property type="entry name" value="LRR_dom_sf"/>
</dbReference>
<dbReference type="InterPro" id="IPR027417">
    <property type="entry name" value="P-loop_NTPase"/>
</dbReference>
<evidence type="ECO:0000256" key="4">
    <source>
        <dbReference type="ARBA" id="ARBA00022741"/>
    </source>
</evidence>
<dbReference type="PANTHER" id="PTHR23155">
    <property type="entry name" value="DISEASE RESISTANCE PROTEIN RP"/>
    <property type="match status" value="1"/>
</dbReference>
<feature type="domain" description="Disease resistance R13L4/SHOC-2-like LRR" evidence="10">
    <location>
        <begin position="1180"/>
        <end position="1285"/>
    </location>
</feature>
<dbReference type="InterPro" id="IPR044974">
    <property type="entry name" value="Disease_R_plants"/>
</dbReference>
<evidence type="ECO:0000256" key="5">
    <source>
        <dbReference type="ARBA" id="ARBA00022821"/>
    </source>
</evidence>
<dbReference type="Pfam" id="PF18052">
    <property type="entry name" value="Rx_N"/>
    <property type="match status" value="1"/>
</dbReference>
<evidence type="ECO:0000256" key="7">
    <source>
        <dbReference type="SAM" id="MobiDB-lite"/>
    </source>
</evidence>
<dbReference type="EnsemblPlants" id="PNT75262">
    <property type="protein sequence ID" value="PNT75262"/>
    <property type="gene ID" value="BRADI_1g29267v3"/>
</dbReference>
<dbReference type="Gene3D" id="3.40.50.300">
    <property type="entry name" value="P-loop containing nucleotide triphosphate hydrolases"/>
    <property type="match status" value="3"/>
</dbReference>
<keyword evidence="3" id="KW-0677">Repeat</keyword>
<dbReference type="PRINTS" id="PR00364">
    <property type="entry name" value="DISEASERSIST"/>
</dbReference>
<dbReference type="GeneID" id="100836712"/>
<keyword evidence="6" id="KW-0175">Coiled coil</keyword>
<evidence type="ECO:0000259" key="8">
    <source>
        <dbReference type="Pfam" id="PF00931"/>
    </source>
</evidence>
<dbReference type="InterPro" id="IPR055414">
    <property type="entry name" value="LRR_R13L4/SHOC2-like"/>
</dbReference>
<evidence type="ECO:0000313" key="13">
    <source>
        <dbReference type="Proteomes" id="UP000008810"/>
    </source>
</evidence>
<dbReference type="ExpressionAtlas" id="A0A2K2DLV7">
    <property type="expression patterns" value="baseline and differential"/>
</dbReference>
<dbReference type="Proteomes" id="UP000008810">
    <property type="component" value="Chromosome 1"/>
</dbReference>
<dbReference type="EMBL" id="CM000880">
    <property type="protein sequence ID" value="PNT75262.1"/>
    <property type="molecule type" value="Genomic_DNA"/>
</dbReference>
<keyword evidence="2" id="KW-0433">Leucine-rich repeat</keyword>
<evidence type="ECO:0000256" key="6">
    <source>
        <dbReference type="ARBA" id="ARBA00023054"/>
    </source>
</evidence>
<gene>
    <name evidence="12" type="primary">LOC100836712</name>
    <name evidence="11" type="ORF">BRADI_1g29267v3</name>
</gene>
<dbReference type="OrthoDB" id="586368at2759"/>
<dbReference type="SUPFAM" id="SSF52540">
    <property type="entry name" value="P-loop containing nucleoside triphosphate hydrolases"/>
    <property type="match status" value="3"/>
</dbReference>
<dbReference type="Gene3D" id="1.20.5.4130">
    <property type="match status" value="1"/>
</dbReference>
<dbReference type="InterPro" id="IPR002182">
    <property type="entry name" value="NB-ARC"/>
</dbReference>
<reference evidence="12" key="3">
    <citation type="submission" date="2018-08" db="UniProtKB">
        <authorList>
            <consortium name="EnsemblPlants"/>
        </authorList>
    </citation>
    <scope>IDENTIFICATION</scope>
    <source>
        <strain evidence="12">cv. Bd21</strain>
    </source>
</reference>
<dbReference type="Gramene" id="PNT75262">
    <property type="protein sequence ID" value="PNT75262"/>
    <property type="gene ID" value="BRADI_1g29267v3"/>
</dbReference>
<name>A0A2K2DLV7_BRADI</name>
<keyword evidence="13" id="KW-1185">Reference proteome</keyword>
<organism evidence="11">
    <name type="scientific">Brachypodium distachyon</name>
    <name type="common">Purple false brome</name>
    <name type="synonym">Trachynia distachya</name>
    <dbReference type="NCBI Taxonomy" id="15368"/>
    <lineage>
        <taxon>Eukaryota</taxon>
        <taxon>Viridiplantae</taxon>
        <taxon>Streptophyta</taxon>
        <taxon>Embryophyta</taxon>
        <taxon>Tracheophyta</taxon>
        <taxon>Spermatophyta</taxon>
        <taxon>Magnoliopsida</taxon>
        <taxon>Liliopsida</taxon>
        <taxon>Poales</taxon>
        <taxon>Poaceae</taxon>
        <taxon>BOP clade</taxon>
        <taxon>Pooideae</taxon>
        <taxon>Stipodae</taxon>
        <taxon>Brachypodieae</taxon>
        <taxon>Brachypodium</taxon>
    </lineage>
</organism>
<sequence>MAEFALGLTKTAVEGTVSRVKLAIDEETKRKVKVQNDLMFITGEFQMMQSFLNVANKERAKNEVVRTWVRQIRDLAFDVEDCVELDISLDIKSDWSWLWRVVPSCMVPPRPLDQAVAEIHLLKARVQDVSQRNTRYNLIGSDGVSGVSSDSAALDQQPPTSFNILHAVWEAAGEGHFTRDLKHLITSEGTDRQVISVWVSTSIPGGGASAAHPEAEAVYVIKEAYDDPEIRREFKTRAWVKLMHPFDPDEFLESLLTQLYCNSHRPNMGAELGQKLKAAVAMEHDELMQQLRQQSYLVILEDVTSVVEWDAIRMYLPDTNNGSRIVVYTAQHVRLARFCTGEPYRVSELTRISDCQSLCAFSNKLSVRRSDMGELNWQMRRGGVISVLCGDDVEDRRHQLHRICEVYKYIMHKRKEFNGLVEFKEQSWVDVPDPFDMQAFSVRLFLDFQRRDFQTNEIAAVGEGGHQAIVKRCCRYLREDDCLVVINGLQSKKHWDEINKIFLLSGKPITKGTSIIVITKEESVARHCVDHKQDRVFDEKDVDADKALNRLTKDYEGCGIGGKEDSRRAHLLFHDPDDAYCWVNNFELVGRQNEVDALERQIKDPGVISVWGLSGVGKSVIVKTVYYSQMYFTFSLFEEFSFVDVPDGDPFDLTDFSWHLLLDFYSRHPEAKEKVVIALCKGKQDPIQECCRLLQQKKCLVIIDGLRSEDDWDTIRATFLSSDQPTQGCIVVITNDESVARHCVVDDRVLGVERLRVLRHRPLRELGPPVRFLYDREEAHTSWATEYHLVGRKEESSWLRHIFPGVSSLWGVAGVGKSALVRSRYRLDVSGSPGICRSWVDVPNPFHMTEFSRRLLMGFHSNDLQAMEIAAVGIMEGQETVLACCKILRDNTCFLVIDGLRSTHDWDLIRASFLSEHTDQRRCTVVVISNEASVATHCASHDNGGVLNVKCLNAAHSLRLFKEIAWGAGKNQLTTKEREFSEAILAKCGGLPKVIAAIGEYALPIIYSPFTSISTLHHDFIGMLEMGSRFHSLRGLFCWMQSYFDACSDSLKPCIFYLSIFQDIRRGRMLRRWIAEGYSTDTSASGTAEDNGEMLFAQLVESSIIQEQQTPSSSNSSKMVYQVNGFFLEYIKSRPMEDNLVFALEGHCRPNMQRTGQHLAIMSSWDRDKIVFESMDLTRLRSLTVFGDWKSFFISSDTKMRLLRVLDLEDATSGVTDDVLEQILKLLPRLKFLSVRGCQYITRVPDSLVGLRQLQTLDVRHTSIVKLSSAIIKLVKLQYLRAGTTNTSLVEGNSDVPVVADVDGVSTNQAAADRDGASTSQKAAGDGDGASTNQTAAASDGGVARTSQTAAAEGEGRSTRQTTAAEGDGKSTSRTAGATDSDVTSTSQQAAADKDGASTSQIAADKVRKSITVASCCRRAHDLVVSLRKKLRRRPRHDDGSVDVVPAAVEGIGKLTALHTFGVVNVSGGAGAFLLKELERLTQLRKLGVSGINRENWRVLCSTISGHGHLESLSVWFDDEQDLFYFDEKFEPPKTLKSLKLYGGGNGNGNVHVSPVWLKQLGNLKKVHLELTISTQEDIDSLMELPCQDMFRHLRVKPIRDCELHYGRRESSWRGAHFKAAKALKIDCGSYKLKIVFGNWIPEYVEVLVVHCSSATESSLEISGLDRLPRLKEVQLKGSYNEAVNQHLQQIVAEQNNNLS</sequence>
<proteinExistence type="inferred from homology"/>
<feature type="domain" description="NB-ARC" evidence="8">
    <location>
        <begin position="601"/>
        <end position="753"/>
    </location>
</feature>
<reference evidence="11" key="2">
    <citation type="submission" date="2017-06" db="EMBL/GenBank/DDBJ databases">
        <title>WGS assembly of Brachypodium distachyon.</title>
        <authorList>
            <consortium name="The International Brachypodium Initiative"/>
            <person name="Lucas S."/>
            <person name="Harmon-Smith M."/>
            <person name="Lail K."/>
            <person name="Tice H."/>
            <person name="Grimwood J."/>
            <person name="Bruce D."/>
            <person name="Barry K."/>
            <person name="Shu S."/>
            <person name="Lindquist E."/>
            <person name="Wang M."/>
            <person name="Pitluck S."/>
            <person name="Vogel J.P."/>
            <person name="Garvin D.F."/>
            <person name="Mockler T.C."/>
            <person name="Schmutz J."/>
            <person name="Rokhsar D."/>
            <person name="Bevan M.W."/>
        </authorList>
    </citation>
    <scope>NUCLEOTIDE SEQUENCE</scope>
    <source>
        <strain evidence="11">Bd21</strain>
    </source>
</reference>
<dbReference type="InterPro" id="IPR038005">
    <property type="entry name" value="RX-like_CC"/>
</dbReference>
<keyword evidence="4" id="KW-0547">Nucleotide-binding</keyword>
<dbReference type="Gene3D" id="3.80.10.10">
    <property type="entry name" value="Ribonuclease Inhibitor"/>
    <property type="match status" value="2"/>
</dbReference>
<evidence type="ECO:0000313" key="12">
    <source>
        <dbReference type="EnsemblPlants" id="PNT75262"/>
    </source>
</evidence>
<accession>A0A2K2DLV7</accession>
<feature type="domain" description="NB-ARC" evidence="8">
    <location>
        <begin position="221"/>
        <end position="355"/>
    </location>
</feature>
<keyword evidence="5" id="KW-0611">Plant defense</keyword>
<feature type="domain" description="Disease resistance R13L4/SHOC-2-like LRR" evidence="10">
    <location>
        <begin position="1450"/>
        <end position="1692"/>
    </location>
</feature>
<evidence type="ECO:0000256" key="2">
    <source>
        <dbReference type="ARBA" id="ARBA00022614"/>
    </source>
</evidence>
<dbReference type="RefSeq" id="XP_010239234.1">
    <property type="nucleotide sequence ID" value="XM_010240932.3"/>
</dbReference>
<feature type="region of interest" description="Disordered" evidence="7">
    <location>
        <begin position="1309"/>
        <end position="1403"/>
    </location>
</feature>
<reference evidence="11 12" key="1">
    <citation type="journal article" date="2010" name="Nature">
        <title>Genome sequencing and analysis of the model grass Brachypodium distachyon.</title>
        <authorList>
            <consortium name="International Brachypodium Initiative"/>
        </authorList>
    </citation>
    <scope>NUCLEOTIDE SEQUENCE [LARGE SCALE GENOMIC DNA]</scope>
    <source>
        <strain evidence="11 12">Bd21</strain>
    </source>
</reference>
<dbReference type="InterPro" id="IPR041118">
    <property type="entry name" value="Rx_N"/>
</dbReference>
<feature type="domain" description="Disease resistance N-terminal" evidence="9">
    <location>
        <begin position="13"/>
        <end position="84"/>
    </location>
</feature>
<dbReference type="Pfam" id="PF23598">
    <property type="entry name" value="LRR_14"/>
    <property type="match status" value="2"/>
</dbReference>
<feature type="compositionally biased region" description="Polar residues" evidence="7">
    <location>
        <begin position="1359"/>
        <end position="1390"/>
    </location>
</feature>
<dbReference type="SUPFAM" id="SSF52058">
    <property type="entry name" value="L domain-like"/>
    <property type="match status" value="1"/>
</dbReference>
<feature type="domain" description="NB-ARC" evidence="8">
    <location>
        <begin position="805"/>
        <end position="967"/>
    </location>
</feature>
<dbReference type="GO" id="GO:0043531">
    <property type="term" value="F:ADP binding"/>
    <property type="evidence" value="ECO:0007669"/>
    <property type="project" value="InterPro"/>
</dbReference>
<comment type="similarity">
    <text evidence="1">Belongs to the disease resistance NB-LRR family.</text>
</comment>
<dbReference type="PANTHER" id="PTHR23155:SF1135">
    <property type="entry name" value="OS08G0246300 PROTEIN"/>
    <property type="match status" value="1"/>
</dbReference>
<evidence type="ECO:0000259" key="10">
    <source>
        <dbReference type="Pfam" id="PF23598"/>
    </source>
</evidence>
<evidence type="ECO:0000313" key="11">
    <source>
        <dbReference type="EMBL" id="PNT75262.1"/>
    </source>
</evidence>
<dbReference type="KEGG" id="bdi:100836712"/>